<dbReference type="InterPro" id="IPR012347">
    <property type="entry name" value="Ferritin-like"/>
</dbReference>
<reference evidence="4 5" key="2">
    <citation type="submission" date="2020-01" db="EMBL/GenBank/DDBJ databases">
        <title>Microvirga sp. nov., an arsenate reduction bacterium isolated from Tibet hotspring sediments.</title>
        <authorList>
            <person name="Xian W.-D."/>
            <person name="Li W.-J."/>
        </authorList>
    </citation>
    <scope>NUCLEOTIDE SEQUENCE [LARGE SCALE GENOMIC DNA]</scope>
    <source>
        <strain evidence="4 5">KCTC 23863</strain>
    </source>
</reference>
<sequence>MNTRYLLILSTVASLTASNAVAQQNQGGSSSGPSQQTEIQLPEACRTAARASVQEDTMKKMQDMQASVSRGMESGMQAMTGQMNDTQKGLHEAMMKMNSPMMTGMMAKDADVAWVCAMIPHHQGAIAMARAGLKGADNAESKQLAEKTIMENEKGVKELIAWVEKHAQSENKNETTGSTK</sequence>
<dbReference type="OrthoDB" id="517560at2"/>
<feature type="signal peptide" evidence="2">
    <location>
        <begin position="1"/>
        <end position="22"/>
    </location>
</feature>
<feature type="region of interest" description="Disordered" evidence="1">
    <location>
        <begin position="23"/>
        <end position="44"/>
    </location>
</feature>
<evidence type="ECO:0000313" key="5">
    <source>
        <dbReference type="Proteomes" id="UP000436483"/>
    </source>
</evidence>
<dbReference type="RefSeq" id="WP_160885985.1">
    <property type="nucleotide sequence ID" value="NZ_WURB01000014.1"/>
</dbReference>
<evidence type="ECO:0000256" key="1">
    <source>
        <dbReference type="SAM" id="MobiDB-lite"/>
    </source>
</evidence>
<feature type="chain" id="PRO_5031482789" evidence="2">
    <location>
        <begin position="23"/>
        <end position="180"/>
    </location>
</feature>
<evidence type="ECO:0000259" key="3">
    <source>
        <dbReference type="Pfam" id="PF03713"/>
    </source>
</evidence>
<reference evidence="4 5" key="1">
    <citation type="submission" date="2019-12" db="EMBL/GenBank/DDBJ databases">
        <authorList>
            <person name="Yuan C.-G."/>
        </authorList>
    </citation>
    <scope>NUCLEOTIDE SEQUENCE [LARGE SCALE GENOMIC DNA]</scope>
    <source>
        <strain evidence="4 5">KCTC 23863</strain>
    </source>
</reference>
<keyword evidence="5" id="KW-1185">Reference proteome</keyword>
<feature type="compositionally biased region" description="Low complexity" evidence="1">
    <location>
        <begin position="23"/>
        <end position="36"/>
    </location>
</feature>
<keyword evidence="2" id="KW-0732">Signal</keyword>
<feature type="domain" description="DUF305" evidence="3">
    <location>
        <begin position="52"/>
        <end position="162"/>
    </location>
</feature>
<evidence type="ECO:0000313" key="4">
    <source>
        <dbReference type="EMBL" id="MXQ13226.1"/>
    </source>
</evidence>
<protein>
    <submittedName>
        <fullName evidence="4">DUF305 domain-containing protein</fullName>
    </submittedName>
</protein>
<dbReference type="EMBL" id="WURB01000014">
    <property type="protein sequence ID" value="MXQ13226.1"/>
    <property type="molecule type" value="Genomic_DNA"/>
</dbReference>
<dbReference type="AlphaFoldDB" id="A0A7X3MTZ8"/>
<dbReference type="Gene3D" id="1.20.1260.10">
    <property type="match status" value="1"/>
</dbReference>
<organism evidence="4 5">
    <name type="scientific">Microvirga makkahensis</name>
    <dbReference type="NCBI Taxonomy" id="1128670"/>
    <lineage>
        <taxon>Bacteria</taxon>
        <taxon>Pseudomonadati</taxon>
        <taxon>Pseudomonadota</taxon>
        <taxon>Alphaproteobacteria</taxon>
        <taxon>Hyphomicrobiales</taxon>
        <taxon>Methylobacteriaceae</taxon>
        <taxon>Microvirga</taxon>
    </lineage>
</organism>
<dbReference type="InterPro" id="IPR005183">
    <property type="entry name" value="DUF305_CopM-like"/>
</dbReference>
<proteinExistence type="predicted"/>
<name>A0A7X3MTZ8_9HYPH</name>
<dbReference type="Proteomes" id="UP000436483">
    <property type="component" value="Unassembled WGS sequence"/>
</dbReference>
<evidence type="ECO:0000256" key="2">
    <source>
        <dbReference type="SAM" id="SignalP"/>
    </source>
</evidence>
<accession>A0A7X3MTZ8</accession>
<comment type="caution">
    <text evidence="4">The sequence shown here is derived from an EMBL/GenBank/DDBJ whole genome shotgun (WGS) entry which is preliminary data.</text>
</comment>
<dbReference type="Pfam" id="PF03713">
    <property type="entry name" value="DUF305"/>
    <property type="match status" value="1"/>
</dbReference>
<gene>
    <name evidence="4" type="ORF">GR328_17495</name>
</gene>